<evidence type="ECO:0000313" key="3">
    <source>
        <dbReference type="Proteomes" id="UP000317977"/>
    </source>
</evidence>
<feature type="chain" id="PRO_5023065460" description="PEP-CTERM protein-sorting domain-containing protein" evidence="1">
    <location>
        <begin position="22"/>
        <end position="220"/>
    </location>
</feature>
<evidence type="ECO:0008006" key="4">
    <source>
        <dbReference type="Google" id="ProtNLM"/>
    </source>
</evidence>
<feature type="signal peptide" evidence="1">
    <location>
        <begin position="1"/>
        <end position="21"/>
    </location>
</feature>
<sequence length="220" mass="23215" precursor="true">MFFRFLLLLLSVAAVGPAANAALVFSIGSTTIAPAGNATIDVFVSSDVGSVSFQSIDVEFYIGPEFPANPYVEAGFAMTDSESFANDPSYVFYLNSDATGTGSPITESNENGYGIDRLFFVDSTADEMNITLNSGESRLLAQLELSHNNPDGEELSYFISVSGSVKDALGAFVPTGGNFGHIDVVAVPEPSCLALMTIATGAIAYTSRRRRASRCITTEG</sequence>
<proteinExistence type="predicted"/>
<protein>
    <recommendedName>
        <fullName evidence="4">PEP-CTERM protein-sorting domain-containing protein</fullName>
    </recommendedName>
</protein>
<evidence type="ECO:0000313" key="2">
    <source>
        <dbReference type="EMBL" id="TWU58221.1"/>
    </source>
</evidence>
<keyword evidence="3" id="KW-1185">Reference proteome</keyword>
<dbReference type="EMBL" id="SJPX01000001">
    <property type="protein sequence ID" value="TWU58221.1"/>
    <property type="molecule type" value="Genomic_DNA"/>
</dbReference>
<evidence type="ECO:0000256" key="1">
    <source>
        <dbReference type="SAM" id="SignalP"/>
    </source>
</evidence>
<dbReference type="Proteomes" id="UP000317977">
    <property type="component" value="Unassembled WGS sequence"/>
</dbReference>
<accession>A0A5C6FF59</accession>
<keyword evidence="1" id="KW-0732">Signal</keyword>
<dbReference type="AlphaFoldDB" id="A0A5C6FF59"/>
<gene>
    <name evidence="2" type="ORF">Poly59_11310</name>
</gene>
<reference evidence="2 3" key="1">
    <citation type="submission" date="2019-02" db="EMBL/GenBank/DDBJ databases">
        <title>Deep-cultivation of Planctomycetes and their phenomic and genomic characterization uncovers novel biology.</title>
        <authorList>
            <person name="Wiegand S."/>
            <person name="Jogler M."/>
            <person name="Boedeker C."/>
            <person name="Pinto D."/>
            <person name="Vollmers J."/>
            <person name="Rivas-Marin E."/>
            <person name="Kohn T."/>
            <person name="Peeters S.H."/>
            <person name="Heuer A."/>
            <person name="Rast P."/>
            <person name="Oberbeckmann S."/>
            <person name="Bunk B."/>
            <person name="Jeske O."/>
            <person name="Meyerdierks A."/>
            <person name="Storesund J.E."/>
            <person name="Kallscheuer N."/>
            <person name="Luecker S."/>
            <person name="Lage O.M."/>
            <person name="Pohl T."/>
            <person name="Merkel B.J."/>
            <person name="Hornburger P."/>
            <person name="Mueller R.-W."/>
            <person name="Bruemmer F."/>
            <person name="Labrenz M."/>
            <person name="Spormann A.M."/>
            <person name="Op Den Camp H."/>
            <person name="Overmann J."/>
            <person name="Amann R."/>
            <person name="Jetten M.S.M."/>
            <person name="Mascher T."/>
            <person name="Medema M.H."/>
            <person name="Devos D.P."/>
            <person name="Kaster A.-K."/>
            <person name="Ovreas L."/>
            <person name="Rohde M."/>
            <person name="Galperin M.Y."/>
            <person name="Jogler C."/>
        </authorList>
    </citation>
    <scope>NUCLEOTIDE SEQUENCE [LARGE SCALE GENOMIC DNA]</scope>
    <source>
        <strain evidence="2 3">Poly59</strain>
    </source>
</reference>
<organism evidence="2 3">
    <name type="scientific">Rubripirellula reticaptiva</name>
    <dbReference type="NCBI Taxonomy" id="2528013"/>
    <lineage>
        <taxon>Bacteria</taxon>
        <taxon>Pseudomonadati</taxon>
        <taxon>Planctomycetota</taxon>
        <taxon>Planctomycetia</taxon>
        <taxon>Pirellulales</taxon>
        <taxon>Pirellulaceae</taxon>
        <taxon>Rubripirellula</taxon>
    </lineage>
</organism>
<name>A0A5C6FF59_9BACT</name>
<dbReference type="InterPro" id="IPR013424">
    <property type="entry name" value="Ice-binding_C"/>
</dbReference>
<comment type="caution">
    <text evidence="2">The sequence shown here is derived from an EMBL/GenBank/DDBJ whole genome shotgun (WGS) entry which is preliminary data.</text>
</comment>
<dbReference type="RefSeq" id="WP_146532993.1">
    <property type="nucleotide sequence ID" value="NZ_SJPX01000001.1"/>
</dbReference>
<dbReference type="NCBIfam" id="TIGR02595">
    <property type="entry name" value="PEP_CTERM"/>
    <property type="match status" value="1"/>
</dbReference>